<feature type="transmembrane region" description="Helical" evidence="10">
    <location>
        <begin position="68"/>
        <end position="86"/>
    </location>
</feature>
<protein>
    <recommendedName>
        <fullName evidence="13">Aluminum-activated malate transporter 10</fullName>
    </recommendedName>
</protein>
<name>A0AAD9U8W7_9ROSI</name>
<feature type="transmembrane region" description="Helical" evidence="10">
    <location>
        <begin position="148"/>
        <end position="167"/>
    </location>
</feature>
<dbReference type="GO" id="GO:0016020">
    <property type="term" value="C:membrane"/>
    <property type="evidence" value="ECO:0007669"/>
    <property type="project" value="UniProtKB-SubCell"/>
</dbReference>
<sequence length="509" mass="56525">MAIAKQVSSNLEWRINVPDGTSERLVPESATVLKLWLRLKGLLEGMILKIYKFLYKAWKLAVAEPKKVIHGIKVGLAISLVSLFYYMRPLYESVGGNAMWAIMTVVVVFESTIGATFCKCINRAIGTSLAGSIGVGVHWIASHSSKDMEPIIIGASVFVLVSAATFSRFMPTIKARFDYGVLIFILTFSLVSVSGYRVDKLFEMAHHRVSTIAIGTSLCIIVSMVVCPIWAGGELHQLICLNLEKLAYSLDECVAEYFKDNKTSSAAAIEEDCRKKMLGYKCVLNTKATEESMATFARWEPAHGRFNFRHPWKQYLKIGASMRNSAYCIETLNGCVNSKIQAPIHLKSHLKRICLRLSTTSSNVLQELTSTMKTMKKSSKIELLVGEMSFAVEELRNAMKSIPNHLIITTPSSSEAHPGEANTDPMTKITATPPFMEILPLATIVSMLIQSAARIEGIVNEVDELAAMAEFKPATDKKPNHTRTHTRSTKIHTYDNQDHDQTMKTPPKV</sequence>
<feature type="transmembrane region" description="Helical" evidence="10">
    <location>
        <begin position="98"/>
        <end position="117"/>
    </location>
</feature>
<keyword evidence="6" id="KW-0406">Ion transport</keyword>
<dbReference type="GO" id="GO:0015743">
    <property type="term" value="P:malate transport"/>
    <property type="evidence" value="ECO:0007669"/>
    <property type="project" value="InterPro"/>
</dbReference>
<evidence type="ECO:0000256" key="3">
    <source>
        <dbReference type="ARBA" id="ARBA00022448"/>
    </source>
</evidence>
<evidence type="ECO:0000256" key="6">
    <source>
        <dbReference type="ARBA" id="ARBA00023065"/>
    </source>
</evidence>
<evidence type="ECO:0000313" key="12">
    <source>
        <dbReference type="Proteomes" id="UP001280121"/>
    </source>
</evidence>
<feature type="transmembrane region" description="Helical" evidence="10">
    <location>
        <begin position="124"/>
        <end position="142"/>
    </location>
</feature>
<dbReference type="GO" id="GO:0034220">
    <property type="term" value="P:monoatomic ion transmembrane transport"/>
    <property type="evidence" value="ECO:0007669"/>
    <property type="project" value="UniProtKB-KW"/>
</dbReference>
<gene>
    <name evidence="11" type="ORF">Ddye_017521</name>
</gene>
<keyword evidence="4 10" id="KW-0812">Transmembrane</keyword>
<keyword evidence="5 10" id="KW-1133">Transmembrane helix</keyword>
<evidence type="ECO:0000256" key="5">
    <source>
        <dbReference type="ARBA" id="ARBA00022989"/>
    </source>
</evidence>
<keyword evidence="12" id="KW-1185">Reference proteome</keyword>
<comment type="caution">
    <text evidence="11">The sequence shown here is derived from an EMBL/GenBank/DDBJ whole genome shotgun (WGS) entry which is preliminary data.</text>
</comment>
<evidence type="ECO:0008006" key="13">
    <source>
        <dbReference type="Google" id="ProtNLM"/>
    </source>
</evidence>
<evidence type="ECO:0000256" key="9">
    <source>
        <dbReference type="SAM" id="MobiDB-lite"/>
    </source>
</evidence>
<dbReference type="AlphaFoldDB" id="A0AAD9U8W7"/>
<evidence type="ECO:0000256" key="2">
    <source>
        <dbReference type="ARBA" id="ARBA00007079"/>
    </source>
</evidence>
<evidence type="ECO:0000313" key="11">
    <source>
        <dbReference type="EMBL" id="KAK2650032.1"/>
    </source>
</evidence>
<comment type="subcellular location">
    <subcellularLocation>
        <location evidence="1">Membrane</location>
        <topology evidence="1">Multi-pass membrane protein</topology>
    </subcellularLocation>
</comment>
<keyword evidence="3" id="KW-0813">Transport</keyword>
<feature type="compositionally biased region" description="Basic and acidic residues" evidence="9">
    <location>
        <begin position="492"/>
        <end position="502"/>
    </location>
</feature>
<comment type="similarity">
    <text evidence="2">Belongs to the aromatic acid exporter (TC 2.A.85) family.</text>
</comment>
<proteinExistence type="inferred from homology"/>
<reference evidence="11" key="1">
    <citation type="journal article" date="2023" name="Plant J.">
        <title>Genome sequences and population genomics provide insights into the demographic history, inbreeding, and mutation load of two 'living fossil' tree species of Dipteronia.</title>
        <authorList>
            <person name="Feng Y."/>
            <person name="Comes H.P."/>
            <person name="Chen J."/>
            <person name="Zhu S."/>
            <person name="Lu R."/>
            <person name="Zhang X."/>
            <person name="Li P."/>
            <person name="Qiu J."/>
            <person name="Olsen K.M."/>
            <person name="Qiu Y."/>
        </authorList>
    </citation>
    <scope>NUCLEOTIDE SEQUENCE</scope>
    <source>
        <strain evidence="11">KIB01</strain>
    </source>
</reference>
<evidence type="ECO:0000256" key="10">
    <source>
        <dbReference type="SAM" id="Phobius"/>
    </source>
</evidence>
<accession>A0AAD9U8W7</accession>
<evidence type="ECO:0000256" key="7">
    <source>
        <dbReference type="ARBA" id="ARBA00023136"/>
    </source>
</evidence>
<keyword evidence="7 10" id="KW-0472">Membrane</keyword>
<evidence type="ECO:0000256" key="8">
    <source>
        <dbReference type="ARBA" id="ARBA00023303"/>
    </source>
</evidence>
<dbReference type="Pfam" id="PF11744">
    <property type="entry name" value="ALMT"/>
    <property type="match status" value="1"/>
</dbReference>
<dbReference type="InterPro" id="IPR020966">
    <property type="entry name" value="ALMT"/>
</dbReference>
<evidence type="ECO:0000256" key="1">
    <source>
        <dbReference type="ARBA" id="ARBA00004141"/>
    </source>
</evidence>
<dbReference type="EMBL" id="JANJYI010000005">
    <property type="protein sequence ID" value="KAK2650032.1"/>
    <property type="molecule type" value="Genomic_DNA"/>
</dbReference>
<organism evidence="11 12">
    <name type="scientific">Dipteronia dyeriana</name>
    <dbReference type="NCBI Taxonomy" id="168575"/>
    <lineage>
        <taxon>Eukaryota</taxon>
        <taxon>Viridiplantae</taxon>
        <taxon>Streptophyta</taxon>
        <taxon>Embryophyta</taxon>
        <taxon>Tracheophyta</taxon>
        <taxon>Spermatophyta</taxon>
        <taxon>Magnoliopsida</taxon>
        <taxon>eudicotyledons</taxon>
        <taxon>Gunneridae</taxon>
        <taxon>Pentapetalae</taxon>
        <taxon>rosids</taxon>
        <taxon>malvids</taxon>
        <taxon>Sapindales</taxon>
        <taxon>Sapindaceae</taxon>
        <taxon>Hippocastanoideae</taxon>
        <taxon>Acereae</taxon>
        <taxon>Dipteronia</taxon>
    </lineage>
</organism>
<evidence type="ECO:0000256" key="4">
    <source>
        <dbReference type="ARBA" id="ARBA00022692"/>
    </source>
</evidence>
<dbReference type="Proteomes" id="UP001280121">
    <property type="component" value="Unassembled WGS sequence"/>
</dbReference>
<dbReference type="PANTHER" id="PTHR31086">
    <property type="entry name" value="ALUMINUM-ACTIVATED MALATE TRANSPORTER 10"/>
    <property type="match status" value="1"/>
</dbReference>
<feature type="transmembrane region" description="Helical" evidence="10">
    <location>
        <begin position="210"/>
        <end position="231"/>
    </location>
</feature>
<feature type="transmembrane region" description="Helical" evidence="10">
    <location>
        <begin position="179"/>
        <end position="198"/>
    </location>
</feature>
<feature type="region of interest" description="Disordered" evidence="9">
    <location>
        <begin position="475"/>
        <end position="509"/>
    </location>
</feature>
<keyword evidence="8" id="KW-0407">Ion channel</keyword>
<feature type="compositionally biased region" description="Basic residues" evidence="9">
    <location>
        <begin position="480"/>
        <end position="490"/>
    </location>
</feature>